<evidence type="ECO:0000313" key="1">
    <source>
        <dbReference type="EMBL" id="HIU64060.1"/>
    </source>
</evidence>
<name>A0A9D1MP51_9FIRM</name>
<organism evidence="1 2">
    <name type="scientific">Candidatus Avacidaminococcus intestinavium</name>
    <dbReference type="NCBI Taxonomy" id="2840684"/>
    <lineage>
        <taxon>Bacteria</taxon>
        <taxon>Bacillati</taxon>
        <taxon>Bacillota</taxon>
        <taxon>Negativicutes</taxon>
        <taxon>Acidaminococcales</taxon>
        <taxon>Acidaminococcaceae</taxon>
        <taxon>Acidaminococcaceae incertae sedis</taxon>
        <taxon>Candidatus Avacidaminococcus</taxon>
    </lineage>
</organism>
<sequence length="54" mass="6338">MSNQEPTIERLWAELAKYDIYTEEQLNAAIEEMEPLDISCMVSKVDFSKQLEEK</sequence>
<dbReference type="AlphaFoldDB" id="A0A9D1MP51"/>
<dbReference type="Proteomes" id="UP000824099">
    <property type="component" value="Unassembled WGS sequence"/>
</dbReference>
<reference evidence="1" key="2">
    <citation type="journal article" date="2021" name="PeerJ">
        <title>Extensive microbial diversity within the chicken gut microbiome revealed by metagenomics and culture.</title>
        <authorList>
            <person name="Gilroy R."/>
            <person name="Ravi A."/>
            <person name="Getino M."/>
            <person name="Pursley I."/>
            <person name="Horton D.L."/>
            <person name="Alikhan N.F."/>
            <person name="Baker D."/>
            <person name="Gharbi K."/>
            <person name="Hall N."/>
            <person name="Watson M."/>
            <person name="Adriaenssens E.M."/>
            <person name="Foster-Nyarko E."/>
            <person name="Jarju S."/>
            <person name="Secka A."/>
            <person name="Antonio M."/>
            <person name="Oren A."/>
            <person name="Chaudhuri R.R."/>
            <person name="La Ragione R."/>
            <person name="Hildebrand F."/>
            <person name="Pallen M.J."/>
        </authorList>
    </citation>
    <scope>NUCLEOTIDE SEQUENCE</scope>
    <source>
        <strain evidence="1">CHK160-1198</strain>
    </source>
</reference>
<evidence type="ECO:0000313" key="2">
    <source>
        <dbReference type="Proteomes" id="UP000824099"/>
    </source>
</evidence>
<dbReference type="EMBL" id="DVNI01000048">
    <property type="protein sequence ID" value="HIU64060.1"/>
    <property type="molecule type" value="Genomic_DNA"/>
</dbReference>
<gene>
    <name evidence="1" type="ORF">IAB06_03335</name>
</gene>
<protein>
    <submittedName>
        <fullName evidence="1">Uncharacterized protein</fullName>
    </submittedName>
</protein>
<accession>A0A9D1MP51</accession>
<reference evidence="1" key="1">
    <citation type="submission" date="2020-10" db="EMBL/GenBank/DDBJ databases">
        <authorList>
            <person name="Gilroy R."/>
        </authorList>
    </citation>
    <scope>NUCLEOTIDE SEQUENCE</scope>
    <source>
        <strain evidence="1">CHK160-1198</strain>
    </source>
</reference>
<proteinExistence type="predicted"/>
<comment type="caution">
    <text evidence="1">The sequence shown here is derived from an EMBL/GenBank/DDBJ whole genome shotgun (WGS) entry which is preliminary data.</text>
</comment>